<name>A0AAV9JJ83_9PEZI</name>
<accession>A0AAV9JJ83</accession>
<sequence length="838" mass="91670">GPHAPAVDHVGLHSSPRAAPLTSPERYMTTTPLYSRIHNGSQTPRNPTTPSRAPSGALEMGSPWVAKLKHVSNDMDISSMSLLSPGASPGTERKRKTPFDKEVGHSPKTAKRDDNATGAVPPGLWNQFYSVEDLALRSQWMGNGAEETQWAQFQPPDYEPEQHYHSRHQRAQDADAASETQLFAPPRDEDDSLQPVDLQSSLQFDSTPEPAYPAANSASPPPHQQGPSAHPFTHGAQSTTCVPPAQVPRPPALGGSLGHLTFGNEQPKHHRTPVPTYLPSNRPLDSGGWLGAAHGPSHLPLTRSQHGMLSGPAPKEHTPQKAKADVLSAKLADMLTPQPEAHAGGASVDAMDVDEYGSTDGLDNAMNLALSSVDVAARTQPIVESGSEYRREYRREYGSLIASASKGSKAWKEMLSRKNGVQATEHTLSPTAVIGGHSKARADDSTIDGQHPQRARLETESARFVAGAATAQKTLNTPATTFAALQWECRAYLLGHIQTRERCKRLVWELLTAMGYDLSTPGELAGEDFPRERMNQIFNELGCFPAFWVGDNCQVGAELGHLAEADDPDLELRPLQRSQWDSYVVEQMCQIRICKCGKSHRFPLTTYLVMLIGCGYLDDETITGMAGSDVSHLCGNHYCHNPLCIAIEARFINASRRPCHAGIQAVCEHQPVCNTDTYKETHSLEYVVEKCFNLRTQLVEASSKQTQRGCPSCGAQFEGDVAGFIDHVAEHCDVIVTECSTEFALFCDTGDIMMDTRSRSYAAGHIKFHETKGCCISYGRALNEISEIQPGIFRILRSPWWKNVPKTPRDGLRDGILGMNVKKIRVPKRGRGARNAED</sequence>
<feature type="compositionally biased region" description="Low complexity" evidence="1">
    <location>
        <begin position="208"/>
        <end position="218"/>
    </location>
</feature>
<dbReference type="InterPro" id="IPR008704">
    <property type="entry name" value="Endonuclease_Zinc-binding_loop"/>
</dbReference>
<reference evidence="3 4" key="1">
    <citation type="submission" date="2021-11" db="EMBL/GenBank/DDBJ databases">
        <title>Black yeast isolated from Biological Soil Crust.</title>
        <authorList>
            <person name="Kurbessoian T."/>
        </authorList>
    </citation>
    <scope>NUCLEOTIDE SEQUENCE [LARGE SCALE GENOMIC DNA]</scope>
    <source>
        <strain evidence="3 4">CCFEE 5522</strain>
    </source>
</reference>
<feature type="compositionally biased region" description="Polar residues" evidence="1">
    <location>
        <begin position="28"/>
        <end position="52"/>
    </location>
</feature>
<evidence type="ECO:0000313" key="4">
    <source>
        <dbReference type="Proteomes" id="UP001324427"/>
    </source>
</evidence>
<protein>
    <recommendedName>
        <fullName evidence="2">Zinc-binding loop region of homing endonuclease domain-containing protein</fullName>
    </recommendedName>
</protein>
<dbReference type="Proteomes" id="UP001324427">
    <property type="component" value="Unassembled WGS sequence"/>
</dbReference>
<keyword evidence="4" id="KW-1185">Reference proteome</keyword>
<feature type="region of interest" description="Disordered" evidence="1">
    <location>
        <begin position="156"/>
        <end position="178"/>
    </location>
</feature>
<gene>
    <name evidence="3" type="ORF">LTR36_003729</name>
</gene>
<comment type="caution">
    <text evidence="3">The sequence shown here is derived from an EMBL/GenBank/DDBJ whole genome shotgun (WGS) entry which is preliminary data.</text>
</comment>
<feature type="compositionally biased region" description="Basic and acidic residues" evidence="1">
    <location>
        <begin position="97"/>
        <end position="115"/>
    </location>
</feature>
<proteinExistence type="predicted"/>
<evidence type="ECO:0000313" key="3">
    <source>
        <dbReference type="EMBL" id="KAK4545178.1"/>
    </source>
</evidence>
<feature type="non-terminal residue" evidence="3">
    <location>
        <position position="1"/>
    </location>
</feature>
<dbReference type="Gene3D" id="3.90.75.10">
    <property type="entry name" value="Homing Intron 3 (I-ppo) Encoded Endonuclease, Chain A"/>
    <property type="match status" value="1"/>
</dbReference>
<dbReference type="SUPFAM" id="SSF54060">
    <property type="entry name" value="His-Me finger endonucleases"/>
    <property type="match status" value="1"/>
</dbReference>
<evidence type="ECO:0000256" key="1">
    <source>
        <dbReference type="SAM" id="MobiDB-lite"/>
    </source>
</evidence>
<feature type="region of interest" description="Disordered" evidence="1">
    <location>
        <begin position="1"/>
        <end position="57"/>
    </location>
</feature>
<feature type="region of interest" description="Disordered" evidence="1">
    <location>
        <begin position="79"/>
        <end position="122"/>
    </location>
</feature>
<dbReference type="Pfam" id="PF05551">
    <property type="entry name" value="zf-His_Me_endon"/>
    <property type="match status" value="1"/>
</dbReference>
<dbReference type="GO" id="GO:0004519">
    <property type="term" value="F:endonuclease activity"/>
    <property type="evidence" value="ECO:0007669"/>
    <property type="project" value="InterPro"/>
</dbReference>
<organism evidence="3 4">
    <name type="scientific">Oleoguttula mirabilis</name>
    <dbReference type="NCBI Taxonomy" id="1507867"/>
    <lineage>
        <taxon>Eukaryota</taxon>
        <taxon>Fungi</taxon>
        <taxon>Dikarya</taxon>
        <taxon>Ascomycota</taxon>
        <taxon>Pezizomycotina</taxon>
        <taxon>Dothideomycetes</taxon>
        <taxon>Dothideomycetidae</taxon>
        <taxon>Mycosphaerellales</taxon>
        <taxon>Teratosphaeriaceae</taxon>
        <taxon>Oleoguttula</taxon>
    </lineage>
</organism>
<dbReference type="InterPro" id="IPR044925">
    <property type="entry name" value="His-Me_finger_sf"/>
</dbReference>
<feature type="domain" description="Zinc-binding loop region of homing endonuclease" evidence="2">
    <location>
        <begin position="626"/>
        <end position="681"/>
    </location>
</feature>
<dbReference type="EMBL" id="JAVFHQ010000021">
    <property type="protein sequence ID" value="KAK4545178.1"/>
    <property type="molecule type" value="Genomic_DNA"/>
</dbReference>
<dbReference type="InterPro" id="IPR044930">
    <property type="entry name" value="Homing_endonuclease_His-Me"/>
</dbReference>
<feature type="region of interest" description="Disordered" evidence="1">
    <location>
        <begin position="203"/>
        <end position="271"/>
    </location>
</feature>
<dbReference type="AlphaFoldDB" id="A0AAV9JJ83"/>
<evidence type="ECO:0000259" key="2">
    <source>
        <dbReference type="Pfam" id="PF05551"/>
    </source>
</evidence>